<keyword evidence="2" id="KW-1185">Reference proteome</keyword>
<accession>A0AC60PLY1</accession>
<evidence type="ECO:0000313" key="2">
    <source>
        <dbReference type="Proteomes" id="UP000805193"/>
    </source>
</evidence>
<comment type="caution">
    <text evidence="1">The sequence shown here is derived from an EMBL/GenBank/DDBJ whole genome shotgun (WGS) entry which is preliminary data.</text>
</comment>
<gene>
    <name evidence="1" type="ORF">HPB47_002602</name>
</gene>
<reference evidence="1 2" key="1">
    <citation type="journal article" date="2020" name="Cell">
        <title>Large-Scale Comparative Analyses of Tick Genomes Elucidate Their Genetic Diversity and Vector Capacities.</title>
        <authorList>
            <consortium name="Tick Genome and Microbiome Consortium (TIGMIC)"/>
            <person name="Jia N."/>
            <person name="Wang J."/>
            <person name="Shi W."/>
            <person name="Du L."/>
            <person name="Sun Y."/>
            <person name="Zhan W."/>
            <person name="Jiang J.F."/>
            <person name="Wang Q."/>
            <person name="Zhang B."/>
            <person name="Ji P."/>
            <person name="Bell-Sakyi L."/>
            <person name="Cui X.M."/>
            <person name="Yuan T.T."/>
            <person name="Jiang B.G."/>
            <person name="Yang W.F."/>
            <person name="Lam T.T."/>
            <person name="Chang Q.C."/>
            <person name="Ding S.J."/>
            <person name="Wang X.J."/>
            <person name="Zhu J.G."/>
            <person name="Ruan X.D."/>
            <person name="Zhao L."/>
            <person name="Wei J.T."/>
            <person name="Ye R.Z."/>
            <person name="Que T.C."/>
            <person name="Du C.H."/>
            <person name="Zhou Y.H."/>
            <person name="Cheng J.X."/>
            <person name="Dai P.F."/>
            <person name="Guo W.B."/>
            <person name="Han X.H."/>
            <person name="Huang E.J."/>
            <person name="Li L.F."/>
            <person name="Wei W."/>
            <person name="Gao Y.C."/>
            <person name="Liu J.Z."/>
            <person name="Shao H.Z."/>
            <person name="Wang X."/>
            <person name="Wang C.C."/>
            <person name="Yang T.C."/>
            <person name="Huo Q.B."/>
            <person name="Li W."/>
            <person name="Chen H.Y."/>
            <person name="Chen S.E."/>
            <person name="Zhou L.G."/>
            <person name="Ni X.B."/>
            <person name="Tian J.H."/>
            <person name="Sheng Y."/>
            <person name="Liu T."/>
            <person name="Pan Y.S."/>
            <person name="Xia L.Y."/>
            <person name="Li J."/>
            <person name="Zhao F."/>
            <person name="Cao W.C."/>
        </authorList>
    </citation>
    <scope>NUCLEOTIDE SEQUENCE [LARGE SCALE GENOMIC DNA]</scope>
    <source>
        <strain evidence="1">Iper-2018</strain>
    </source>
</reference>
<sequence>MGPKPKFISFTPIGEARHFEKRDFVYPVYKTLGGTCESRCLESGVSTDPEPCGLARPRMAVRGFPVSGEKGILVVEPSPGGPHPAYSRSCPLWRQEKEILTLRAKENLSYPEAKQRFSFISKGTYSDAVRRGPAPRTESRATQFSLEDLAGPFLAPKQPAGKQGAPGSAGSTQTPQSIQARPPADRQPRASGSFQDGERGRRSDSSDAARLVTEQQGPPAAPSTSKDVGSVNAGGSRPGTSKPSSAGSGRGRKLVAQVSDHVGTGKPASKVQDAVGAVDVADSSGPSSDQEDMEWQTAKSKQKGKKPVVPP</sequence>
<organism evidence="1 2">
    <name type="scientific">Ixodes persulcatus</name>
    <name type="common">Taiga tick</name>
    <dbReference type="NCBI Taxonomy" id="34615"/>
    <lineage>
        <taxon>Eukaryota</taxon>
        <taxon>Metazoa</taxon>
        <taxon>Ecdysozoa</taxon>
        <taxon>Arthropoda</taxon>
        <taxon>Chelicerata</taxon>
        <taxon>Arachnida</taxon>
        <taxon>Acari</taxon>
        <taxon>Parasitiformes</taxon>
        <taxon>Ixodida</taxon>
        <taxon>Ixodoidea</taxon>
        <taxon>Ixodidae</taxon>
        <taxon>Ixodinae</taxon>
        <taxon>Ixodes</taxon>
    </lineage>
</organism>
<evidence type="ECO:0000313" key="1">
    <source>
        <dbReference type="EMBL" id="KAG0421507.1"/>
    </source>
</evidence>
<proteinExistence type="predicted"/>
<name>A0AC60PLY1_IXOPE</name>
<protein>
    <submittedName>
        <fullName evidence="1">Uncharacterized protein</fullName>
    </submittedName>
</protein>
<dbReference type="EMBL" id="JABSTQ010010355">
    <property type="protein sequence ID" value="KAG0421507.1"/>
    <property type="molecule type" value="Genomic_DNA"/>
</dbReference>
<dbReference type="Proteomes" id="UP000805193">
    <property type="component" value="Unassembled WGS sequence"/>
</dbReference>